<feature type="compositionally biased region" description="Polar residues" evidence="1">
    <location>
        <begin position="17"/>
        <end position="26"/>
    </location>
</feature>
<gene>
    <name evidence="2" type="ORF">CSSPJE1EN2_LOCUS6073</name>
</gene>
<reference evidence="2" key="1">
    <citation type="submission" date="2024-03" db="EMBL/GenBank/DDBJ databases">
        <authorList>
            <consortium name="ELIXIR-Norway"/>
            <consortium name="Elixir Norway"/>
        </authorList>
    </citation>
    <scope>NUCLEOTIDE SEQUENCE</scope>
</reference>
<dbReference type="Proteomes" id="UP001497522">
    <property type="component" value="Chromosome 13"/>
</dbReference>
<evidence type="ECO:0000313" key="3">
    <source>
        <dbReference type="Proteomes" id="UP001497522"/>
    </source>
</evidence>
<dbReference type="Gene3D" id="3.40.50.300">
    <property type="entry name" value="P-loop containing nucleotide triphosphate hydrolases"/>
    <property type="match status" value="1"/>
</dbReference>
<name>A0ABP1AKK0_9BRYO</name>
<organism evidence="2 3">
    <name type="scientific">Sphagnum jensenii</name>
    <dbReference type="NCBI Taxonomy" id="128206"/>
    <lineage>
        <taxon>Eukaryota</taxon>
        <taxon>Viridiplantae</taxon>
        <taxon>Streptophyta</taxon>
        <taxon>Embryophyta</taxon>
        <taxon>Bryophyta</taxon>
        <taxon>Sphagnophytina</taxon>
        <taxon>Sphagnopsida</taxon>
        <taxon>Sphagnales</taxon>
        <taxon>Sphagnaceae</taxon>
        <taxon>Sphagnum</taxon>
    </lineage>
</organism>
<keyword evidence="3" id="KW-1185">Reference proteome</keyword>
<dbReference type="InterPro" id="IPR027417">
    <property type="entry name" value="P-loop_NTPase"/>
</dbReference>
<dbReference type="Pfam" id="PF13516">
    <property type="entry name" value="LRR_6"/>
    <property type="match status" value="1"/>
</dbReference>
<evidence type="ECO:0000256" key="1">
    <source>
        <dbReference type="SAM" id="MobiDB-lite"/>
    </source>
</evidence>
<dbReference type="Gene3D" id="3.80.10.10">
    <property type="entry name" value="Ribonuclease Inhibitor"/>
    <property type="match status" value="2"/>
</dbReference>
<dbReference type="PANTHER" id="PTHR47679">
    <property type="entry name" value="PROTEIN TORNADO 1"/>
    <property type="match status" value="1"/>
</dbReference>
<proteinExistence type="predicted"/>
<dbReference type="SUPFAM" id="SSF52047">
    <property type="entry name" value="RNI-like"/>
    <property type="match status" value="1"/>
</dbReference>
<dbReference type="EMBL" id="OZ023714">
    <property type="protein sequence ID" value="CAK9863078.1"/>
    <property type="molecule type" value="Genomic_DNA"/>
</dbReference>
<dbReference type="PANTHER" id="PTHR47679:SF1">
    <property type="entry name" value="PROTEIN TORNADO 1"/>
    <property type="match status" value="1"/>
</dbReference>
<dbReference type="InterPro" id="IPR001611">
    <property type="entry name" value="Leu-rich_rpt"/>
</dbReference>
<protein>
    <recommendedName>
        <fullName evidence="4">C-terminal of Roc (COR) domain-containing protein</fullName>
    </recommendedName>
</protein>
<dbReference type="InterPro" id="IPR032675">
    <property type="entry name" value="LRR_dom_sf"/>
</dbReference>
<sequence>MESEDLTLAVDAADTGQGRSTSECGHSSCEQTAQEILPVNIIVQGEMFHQPGRILSEESQGLVESDRLSTLDPLIHNDVPASPPQNHPVYLWKPGGEGGVSFEEAIRRLNESQPEELHFKFEREVDGYEAYKEHRHQFIDAVSTCQSLKGLSIEAFDQKLKIEEVQRLCQNLPPALNSLDLRGYFDYDVVQIVCEKMANNCVLKNLSLRAIKVDGIMSSAGASLGSMLAINSTLDSLDVRYTDLGPNGEEALLQPLTGHATARLLNKSLAHLIIGGGGIRTVPMGQGAGEAIAHMLRTNDTLTHFSIHTGNGLEPSDVCKILDSLQKNQTLLSLSLENCRGVKGSDVSAKMMDLFRMNRWLTHIDLNGTPLEQSDVCKILESLQKNQTLRSLDLSYCKGVKGPDVLGKMMDLVRMHPCLMEIDLEGTPLQKKGQAAQVQAQLENNAKDYMAVLRGMPRVPPKFVRVFLCGNAYSGKTTLGRSMKRAFASGCGPNLFVPLMEVIELRKPFKFCSNDPDEWSKRTRGIEINVLLDQEDQKISLWDLAGQEEYHAFHDMMMPDLSSQGNVSFFLLVCNPFDREFGETKSLETIKEELRSWLRFISSNTKRSFNFPPHITIVITNADKGFIHKELLKADVKEWANQFRDYINLSPNLHSINAHSSRQAKAVVEDVTTTCTNVLHKLPHVFEACVNVQHGLSNWIKEHPYQPIVAMEIFKNDILAKKEPRLQPMSPMDIHDKHLNPHEAVALFLHDAGEIIYFKDQDFVVVNPHWFCHQVVGHLIELRRHVEEFKLTTTSHDGFMTVGRIESLLKSSFKNATHWVGMNEVKVFQNLIQLMIKMDLAYKEDMGDYPRDHVATLQSNDKLFVPVTLELEDVVAKGERRLQWSVECDQQDIYIGRRLQCRDEDVTTLTSGFFPRVQVRSPSNHTYFSIDIEHLI</sequence>
<evidence type="ECO:0000313" key="2">
    <source>
        <dbReference type="EMBL" id="CAK9863078.1"/>
    </source>
</evidence>
<evidence type="ECO:0008006" key="4">
    <source>
        <dbReference type="Google" id="ProtNLM"/>
    </source>
</evidence>
<dbReference type="SUPFAM" id="SSF52540">
    <property type="entry name" value="P-loop containing nucleoside triphosphate hydrolases"/>
    <property type="match status" value="1"/>
</dbReference>
<accession>A0ABP1AKK0</accession>
<feature type="region of interest" description="Disordered" evidence="1">
    <location>
        <begin position="1"/>
        <end position="26"/>
    </location>
</feature>